<feature type="domain" description="Dyp-type peroxidase N-terminal" evidence="10">
    <location>
        <begin position="49"/>
        <end position="204"/>
    </location>
</feature>
<proteinExistence type="inferred from homology"/>
<keyword evidence="7 9" id="KW-0408">Iron</keyword>
<organism evidence="12 13">
    <name type="scientific">Paractinoplanes ovalisporus</name>
    <dbReference type="NCBI Taxonomy" id="2810368"/>
    <lineage>
        <taxon>Bacteria</taxon>
        <taxon>Bacillati</taxon>
        <taxon>Actinomycetota</taxon>
        <taxon>Actinomycetes</taxon>
        <taxon>Micromonosporales</taxon>
        <taxon>Micromonosporaceae</taxon>
        <taxon>Paractinoplanes</taxon>
    </lineage>
</organism>
<comment type="function">
    <text evidence="9">Involved in the recovery of exogenous heme iron. Extracts iron from heme while preserving the protoporphyrin ring intact.</text>
</comment>
<dbReference type="PANTHER" id="PTHR30521:SF4">
    <property type="entry name" value="DEFERROCHELATASE"/>
    <property type="match status" value="1"/>
</dbReference>
<dbReference type="InterPro" id="IPR006314">
    <property type="entry name" value="Dyp_peroxidase"/>
</dbReference>
<name>A0ABS2AB57_9ACTN</name>
<feature type="signal peptide" evidence="9">
    <location>
        <begin position="1"/>
        <end position="20"/>
    </location>
</feature>
<dbReference type="PANTHER" id="PTHR30521">
    <property type="entry name" value="DEFERROCHELATASE/PEROXIDASE"/>
    <property type="match status" value="1"/>
</dbReference>
<evidence type="ECO:0000256" key="6">
    <source>
        <dbReference type="ARBA" id="ARBA00023002"/>
    </source>
</evidence>
<evidence type="ECO:0000256" key="5">
    <source>
        <dbReference type="ARBA" id="ARBA00022729"/>
    </source>
</evidence>
<dbReference type="InterPro" id="IPR011008">
    <property type="entry name" value="Dimeric_a/b-barrel"/>
</dbReference>
<dbReference type="RefSeq" id="WP_203377057.1">
    <property type="nucleotide sequence ID" value="NZ_JAENHP010000004.1"/>
</dbReference>
<keyword evidence="13" id="KW-1185">Reference proteome</keyword>
<dbReference type="Pfam" id="PF20628">
    <property type="entry name" value="Dyp_perox_C"/>
    <property type="match status" value="1"/>
</dbReference>
<dbReference type="NCBIfam" id="TIGR01412">
    <property type="entry name" value="tat_substr_1"/>
    <property type="match status" value="1"/>
</dbReference>
<evidence type="ECO:0000259" key="10">
    <source>
        <dbReference type="Pfam" id="PF04261"/>
    </source>
</evidence>
<dbReference type="NCBIfam" id="TIGR01413">
    <property type="entry name" value="Dyp_perox_fam"/>
    <property type="match status" value="1"/>
</dbReference>
<evidence type="ECO:0000256" key="2">
    <source>
        <dbReference type="ARBA" id="ARBA00022559"/>
    </source>
</evidence>
<comment type="caution">
    <text evidence="12">The sequence shown here is derived from an EMBL/GenBank/DDBJ whole genome shotgun (WGS) entry which is preliminary data.</text>
</comment>
<comment type="similarity">
    <text evidence="8 9">Belongs to the DyP-type peroxidase family.</text>
</comment>
<feature type="domain" description="Dyp-type peroxidase C-terminal" evidence="11">
    <location>
        <begin position="216"/>
        <end position="398"/>
    </location>
</feature>
<dbReference type="EC" id="1.11.1.-" evidence="9"/>
<keyword evidence="4 9" id="KW-0479">Metal-binding</keyword>
<evidence type="ECO:0000256" key="8">
    <source>
        <dbReference type="ARBA" id="ARBA00025737"/>
    </source>
</evidence>
<evidence type="ECO:0000313" key="12">
    <source>
        <dbReference type="EMBL" id="MBM2617054.1"/>
    </source>
</evidence>
<dbReference type="Pfam" id="PF04261">
    <property type="entry name" value="Dyp_perox_N"/>
    <property type="match status" value="1"/>
</dbReference>
<keyword evidence="5 9" id="KW-0732">Signal</keyword>
<feature type="chain" id="PRO_5045003584" description="Deferrochelatase" evidence="9">
    <location>
        <begin position="21"/>
        <end position="412"/>
    </location>
</feature>
<dbReference type="InterPro" id="IPR048327">
    <property type="entry name" value="Dyp_perox_N"/>
</dbReference>
<comment type="cofactor">
    <cofactor evidence="9">
        <name>heme b</name>
        <dbReference type="ChEBI" id="CHEBI:60344"/>
    </cofactor>
    <text evidence="9">Binds 1 heme b (iron(II)-protoporphyrin IX) group non-covalently per subunit.</text>
</comment>
<dbReference type="Proteomes" id="UP000632138">
    <property type="component" value="Unassembled WGS sequence"/>
</dbReference>
<protein>
    <recommendedName>
        <fullName evidence="9">Deferrochelatase</fullName>
        <ecNumber evidence="9">1.11.1.-</ecNumber>
    </recommendedName>
    <alternativeName>
        <fullName evidence="9">Peroxidase EfeB</fullName>
    </alternativeName>
</protein>
<evidence type="ECO:0000313" key="13">
    <source>
        <dbReference type="Proteomes" id="UP000632138"/>
    </source>
</evidence>
<gene>
    <name evidence="12" type="primary">efeB</name>
    <name evidence="12" type="ORF">JIG36_15975</name>
</gene>
<evidence type="ECO:0000256" key="4">
    <source>
        <dbReference type="ARBA" id="ARBA00022723"/>
    </source>
</evidence>
<keyword evidence="6 9" id="KW-0560">Oxidoreductase</keyword>
<comment type="subcellular location">
    <subcellularLocation>
        <location evidence="1">Cell envelope</location>
    </subcellularLocation>
</comment>
<dbReference type="InterPro" id="IPR006313">
    <property type="entry name" value="EfeB/EfeN"/>
</dbReference>
<dbReference type="SUPFAM" id="SSF54909">
    <property type="entry name" value="Dimeric alpha+beta barrel"/>
    <property type="match status" value="1"/>
</dbReference>
<evidence type="ECO:0000256" key="1">
    <source>
        <dbReference type="ARBA" id="ARBA00004196"/>
    </source>
</evidence>
<evidence type="ECO:0000259" key="11">
    <source>
        <dbReference type="Pfam" id="PF20628"/>
    </source>
</evidence>
<sequence>MKRRKVIGLAGAGVVGAAAAGTVAWRAAGQDTAPAAPAPDRISFYGERQAGIITPAQDRLHFVAFDVITKDRAALVDMLQSWTAAAARMTQGQEAGALGAVGGLPEAPPEDTGEALGLPSAGLTLTIGFGPSLFDSRFGLRGKRPAAMADLPKFPGDTLDAGISGGDICVQACANDPQVAVHAIRNLARIGMGVVSVRWSQLGFGRTSSTSTTQATPRNLFGFKDGTANLKAEETALLDDHLWVRPGDGPDWMTGGSYMVTRKIRMLIEPWDRTSLLEQETIFGRDKGEGAPLTGRGEFDEPDFAVRGDDGEPVIATTAHVRLAHPTQNNGARLLRRGYNFVDGSDGLGRLDAGLFFIAYQRDPRRQFVPVQTQLARQDELNEYIRHVSSGLFACPPGLLAADDFWGRSLFN</sequence>
<accession>A0ABS2AB57</accession>
<dbReference type="InterPro" id="IPR048328">
    <property type="entry name" value="Dyp_perox_C"/>
</dbReference>
<reference evidence="12 13" key="1">
    <citation type="submission" date="2021-01" db="EMBL/GenBank/DDBJ databases">
        <title>Actinoplanes sp. nov. LDG1-06 isolated from lichen.</title>
        <authorList>
            <person name="Saeng-In P."/>
            <person name="Phongsopitanun W."/>
            <person name="Kanchanasin P."/>
            <person name="Yuki M."/>
            <person name="Kudo T."/>
            <person name="Ohkuma M."/>
            <person name="Tanasupawat S."/>
        </authorList>
    </citation>
    <scope>NUCLEOTIDE SEQUENCE [LARGE SCALE GENOMIC DNA]</scope>
    <source>
        <strain evidence="12 13">LDG1-06</strain>
    </source>
</reference>
<dbReference type="PROSITE" id="PS51404">
    <property type="entry name" value="DYP_PEROXIDASE"/>
    <property type="match status" value="1"/>
</dbReference>
<evidence type="ECO:0000256" key="9">
    <source>
        <dbReference type="RuleBase" id="RU365017"/>
    </source>
</evidence>
<evidence type="ECO:0000256" key="7">
    <source>
        <dbReference type="ARBA" id="ARBA00023004"/>
    </source>
</evidence>
<dbReference type="EMBL" id="JAENHP010000004">
    <property type="protein sequence ID" value="MBM2617054.1"/>
    <property type="molecule type" value="Genomic_DNA"/>
</dbReference>
<keyword evidence="2 9" id="KW-0575">Peroxidase</keyword>
<keyword evidence="3 9" id="KW-0349">Heme</keyword>
<evidence type="ECO:0000256" key="3">
    <source>
        <dbReference type="ARBA" id="ARBA00022617"/>
    </source>
</evidence>